<evidence type="ECO:0000259" key="4">
    <source>
        <dbReference type="PROSITE" id="PS51781"/>
    </source>
</evidence>
<feature type="transmembrane region" description="Helical" evidence="2">
    <location>
        <begin position="124"/>
        <end position="151"/>
    </location>
</feature>
<dbReference type="Gene3D" id="1.25.40.10">
    <property type="entry name" value="Tetratricopeptide repeat domain"/>
    <property type="match status" value="1"/>
</dbReference>
<sequence>MNHFFYSFILLVISPLFLCAKGNPEALFAKGNSQYAKAQYKEAAQSYQEVLNDGYKSAEVYFNLGNAYYKMGEMAPAILYYEKAYKVTPGDQEISLNLQLANLKIADKIESVPEFFLTKWWKSFFLFFSAQALSGFAVAFLLLGFALLIVYLFAISISIKKPAFYAGIILLALGLLSIFIVSTQNSYLNSSSQAIVFNGTVNVKSGPDDKSKTLFVIHEGTKVTIKQNDNNWIKVELPNGNIGWVEVIAVKEI</sequence>
<evidence type="ECO:0000256" key="1">
    <source>
        <dbReference type="PROSITE-ProRule" id="PRU00339"/>
    </source>
</evidence>
<dbReference type="PROSITE" id="PS51781">
    <property type="entry name" value="SH3B"/>
    <property type="match status" value="1"/>
</dbReference>
<feature type="chain" id="PRO_5047456824" evidence="3">
    <location>
        <begin position="21"/>
        <end position="253"/>
    </location>
</feature>
<keyword evidence="2" id="KW-0472">Membrane</keyword>
<dbReference type="RefSeq" id="WP_288878947.1">
    <property type="nucleotide sequence ID" value="NZ_CBFGNQ010000001.1"/>
</dbReference>
<keyword evidence="3" id="KW-0732">Signal</keyword>
<dbReference type="PROSITE" id="PS50005">
    <property type="entry name" value="TPR"/>
    <property type="match status" value="1"/>
</dbReference>
<reference evidence="5 6" key="1">
    <citation type="submission" date="2024-03" db="EMBL/GenBank/DDBJ databases">
        <title>Sequence of Lycoming College Course Isolates.</title>
        <authorList>
            <person name="Plotts O."/>
            <person name="Newman J."/>
        </authorList>
    </citation>
    <scope>NUCLEOTIDE SEQUENCE [LARGE SCALE GENOMIC DNA]</scope>
    <source>
        <strain evidence="5 6">CJB-3</strain>
    </source>
</reference>
<dbReference type="SUPFAM" id="SSF48452">
    <property type="entry name" value="TPR-like"/>
    <property type="match status" value="1"/>
</dbReference>
<keyword evidence="6" id="KW-1185">Reference proteome</keyword>
<dbReference type="InterPro" id="IPR011990">
    <property type="entry name" value="TPR-like_helical_dom_sf"/>
</dbReference>
<evidence type="ECO:0000313" key="6">
    <source>
        <dbReference type="Proteomes" id="UP001378956"/>
    </source>
</evidence>
<name>A0ABU8NPN3_9SPHI</name>
<dbReference type="Pfam" id="PF08239">
    <property type="entry name" value="SH3_3"/>
    <property type="match status" value="1"/>
</dbReference>
<dbReference type="SMART" id="SM00287">
    <property type="entry name" value="SH3b"/>
    <property type="match status" value="1"/>
</dbReference>
<organism evidence="5 6">
    <name type="scientific">Pedobacter panaciterrae</name>
    <dbReference type="NCBI Taxonomy" id="363849"/>
    <lineage>
        <taxon>Bacteria</taxon>
        <taxon>Pseudomonadati</taxon>
        <taxon>Bacteroidota</taxon>
        <taxon>Sphingobacteriia</taxon>
        <taxon>Sphingobacteriales</taxon>
        <taxon>Sphingobacteriaceae</taxon>
        <taxon>Pedobacter</taxon>
    </lineage>
</organism>
<evidence type="ECO:0000256" key="3">
    <source>
        <dbReference type="SAM" id="SignalP"/>
    </source>
</evidence>
<dbReference type="InterPro" id="IPR003646">
    <property type="entry name" value="SH3-like_bac-type"/>
</dbReference>
<comment type="caution">
    <text evidence="5">The sequence shown here is derived from an EMBL/GenBank/DDBJ whole genome shotgun (WGS) entry which is preliminary data.</text>
</comment>
<proteinExistence type="predicted"/>
<dbReference type="Pfam" id="PF13424">
    <property type="entry name" value="TPR_12"/>
    <property type="match status" value="1"/>
</dbReference>
<dbReference type="InterPro" id="IPR019734">
    <property type="entry name" value="TPR_rpt"/>
</dbReference>
<keyword evidence="2" id="KW-1133">Transmembrane helix</keyword>
<keyword evidence="2" id="KW-0812">Transmembrane</keyword>
<feature type="domain" description="SH3b" evidence="4">
    <location>
        <begin position="191"/>
        <end position="253"/>
    </location>
</feature>
<dbReference type="EMBL" id="JBBEUB010000003">
    <property type="protein sequence ID" value="MEJ2903153.1"/>
    <property type="molecule type" value="Genomic_DNA"/>
</dbReference>
<feature type="transmembrane region" description="Helical" evidence="2">
    <location>
        <begin position="163"/>
        <end position="182"/>
    </location>
</feature>
<dbReference type="Proteomes" id="UP001378956">
    <property type="component" value="Unassembled WGS sequence"/>
</dbReference>
<dbReference type="PROSITE" id="PS50293">
    <property type="entry name" value="TPR_REGION"/>
    <property type="match status" value="1"/>
</dbReference>
<feature type="repeat" description="TPR" evidence="1">
    <location>
        <begin position="58"/>
        <end position="91"/>
    </location>
</feature>
<feature type="signal peptide" evidence="3">
    <location>
        <begin position="1"/>
        <end position="20"/>
    </location>
</feature>
<keyword evidence="1" id="KW-0802">TPR repeat</keyword>
<gene>
    <name evidence="5" type="ORF">WAE58_11985</name>
</gene>
<dbReference type="Gene3D" id="2.30.30.40">
    <property type="entry name" value="SH3 Domains"/>
    <property type="match status" value="1"/>
</dbReference>
<evidence type="ECO:0000256" key="2">
    <source>
        <dbReference type="SAM" id="Phobius"/>
    </source>
</evidence>
<accession>A0ABU8NPN3</accession>
<dbReference type="SMART" id="SM00028">
    <property type="entry name" value="TPR"/>
    <property type="match status" value="2"/>
</dbReference>
<protein>
    <submittedName>
        <fullName evidence="5">Tetratricopeptide repeat protein</fullName>
    </submittedName>
</protein>
<evidence type="ECO:0000313" key="5">
    <source>
        <dbReference type="EMBL" id="MEJ2903153.1"/>
    </source>
</evidence>